<dbReference type="InterPro" id="IPR000242">
    <property type="entry name" value="PTP_cat"/>
</dbReference>
<protein>
    <recommendedName>
        <fullName evidence="5">Protein-tyrosine phosphatase</fullName>
    </recommendedName>
</protein>
<dbReference type="PANTHER" id="PTHR19134">
    <property type="entry name" value="RECEPTOR-TYPE TYROSINE-PROTEIN PHOSPHATASE"/>
    <property type="match status" value="1"/>
</dbReference>
<sequence>MLERLRYENTVDIFGCVTSLRSQRSYMVQTEDQYIFIHDAVLDAVNSGSTEVPAVKLRQHVMALQQMAPMEGAAGMELEFRHLSTLKWANSRCSVANLSANRHKNRQNAVIPYDNNRVIMQVIPGVEGSDYINASWVDGYR</sequence>
<keyword evidence="4" id="KW-1185">Reference proteome</keyword>
<dbReference type="PROSITE" id="PS50056">
    <property type="entry name" value="TYR_PHOSPHATASE_2"/>
    <property type="match status" value="1"/>
</dbReference>
<reference evidence="3 4" key="1">
    <citation type="submission" date="2015-09" db="EMBL/GenBank/DDBJ databases">
        <title>Draft genome of the parasitic nematode Teladorsagia circumcincta isolate WARC Sus (inbred).</title>
        <authorList>
            <person name="Mitreva M."/>
        </authorList>
    </citation>
    <scope>NUCLEOTIDE SEQUENCE [LARGE SCALE GENOMIC DNA]</scope>
    <source>
        <strain evidence="3 4">S</strain>
    </source>
</reference>
<dbReference type="GO" id="GO:0004725">
    <property type="term" value="F:protein tyrosine phosphatase activity"/>
    <property type="evidence" value="ECO:0007669"/>
    <property type="project" value="InterPro"/>
</dbReference>
<dbReference type="PANTHER" id="PTHR19134:SF531">
    <property type="entry name" value="TYROSINE-PROTEIN PHOSPHATASE LAR"/>
    <property type="match status" value="1"/>
</dbReference>
<evidence type="ECO:0000313" key="3">
    <source>
        <dbReference type="EMBL" id="PIO73293.1"/>
    </source>
</evidence>
<dbReference type="SUPFAM" id="SSF52799">
    <property type="entry name" value="(Phosphotyrosine protein) phosphatases II"/>
    <property type="match status" value="2"/>
</dbReference>
<dbReference type="EMBL" id="KZ345484">
    <property type="protein sequence ID" value="PIO73293.1"/>
    <property type="molecule type" value="Genomic_DNA"/>
</dbReference>
<evidence type="ECO:0008006" key="5">
    <source>
        <dbReference type="Google" id="ProtNLM"/>
    </source>
</evidence>
<organism evidence="3 4">
    <name type="scientific">Teladorsagia circumcincta</name>
    <name type="common">Brown stomach worm</name>
    <name type="synonym">Ostertagia circumcincta</name>
    <dbReference type="NCBI Taxonomy" id="45464"/>
    <lineage>
        <taxon>Eukaryota</taxon>
        <taxon>Metazoa</taxon>
        <taxon>Ecdysozoa</taxon>
        <taxon>Nematoda</taxon>
        <taxon>Chromadorea</taxon>
        <taxon>Rhabditida</taxon>
        <taxon>Rhabditina</taxon>
        <taxon>Rhabditomorpha</taxon>
        <taxon>Strongyloidea</taxon>
        <taxon>Trichostrongylidae</taxon>
        <taxon>Teladorsagia</taxon>
    </lineage>
</organism>
<proteinExistence type="predicted"/>
<dbReference type="Pfam" id="PF00102">
    <property type="entry name" value="Y_phosphatase"/>
    <property type="match status" value="2"/>
</dbReference>
<dbReference type="Proteomes" id="UP000230423">
    <property type="component" value="Unassembled WGS sequence"/>
</dbReference>
<evidence type="ECO:0000313" key="4">
    <source>
        <dbReference type="Proteomes" id="UP000230423"/>
    </source>
</evidence>
<name>A0A2G9UT07_TELCI</name>
<evidence type="ECO:0000259" key="2">
    <source>
        <dbReference type="PROSITE" id="PS50056"/>
    </source>
</evidence>
<feature type="domain" description="Tyrosine-protein phosphatase" evidence="1">
    <location>
        <begin position="1"/>
        <end position="44"/>
    </location>
</feature>
<feature type="domain" description="Tyrosine specific protein phosphatases" evidence="2">
    <location>
        <begin position="1"/>
        <end position="35"/>
    </location>
</feature>
<dbReference type="OrthoDB" id="10253954at2759"/>
<dbReference type="AlphaFoldDB" id="A0A2G9UT07"/>
<evidence type="ECO:0000259" key="1">
    <source>
        <dbReference type="PROSITE" id="PS50055"/>
    </source>
</evidence>
<dbReference type="PRINTS" id="PR00700">
    <property type="entry name" value="PRTYPHPHTASE"/>
</dbReference>
<dbReference type="Gene3D" id="3.90.190.10">
    <property type="entry name" value="Protein tyrosine phosphatase superfamily"/>
    <property type="match status" value="2"/>
</dbReference>
<accession>A0A2G9UT07</accession>
<dbReference type="InterPro" id="IPR050348">
    <property type="entry name" value="Protein-Tyr_Phosphatase"/>
</dbReference>
<gene>
    <name evidence="3" type="ORF">TELCIR_04741</name>
</gene>
<feature type="domain" description="Tyrosine-protein phosphatase" evidence="1">
    <location>
        <begin position="76"/>
        <end position="141"/>
    </location>
</feature>
<dbReference type="InterPro" id="IPR029021">
    <property type="entry name" value="Prot-tyrosine_phosphatase-like"/>
</dbReference>
<dbReference type="InterPro" id="IPR000387">
    <property type="entry name" value="Tyr_Pase_dom"/>
</dbReference>
<dbReference type="PROSITE" id="PS50055">
    <property type="entry name" value="TYR_PHOSPHATASE_PTP"/>
    <property type="match status" value="2"/>
</dbReference>